<gene>
    <name evidence="2" type="ORF">DCAF_LOCUS16635</name>
</gene>
<feature type="region of interest" description="Disordered" evidence="1">
    <location>
        <begin position="149"/>
        <end position="172"/>
    </location>
</feature>
<reference evidence="2 3" key="1">
    <citation type="submission" date="2024-01" db="EMBL/GenBank/DDBJ databases">
        <authorList>
            <person name="Waweru B."/>
        </authorList>
    </citation>
    <scope>NUCLEOTIDE SEQUENCE [LARGE SCALE GENOMIC DNA]</scope>
</reference>
<sequence>MAAPHSPSSGVVKYLLKWAPTLIDMKMEEIEVEDEEIIVTEKEKSLTIEKGQASISAQSTSTKPNNKPSFAVQTMLASINFGAHIQKPSATSLAVQTIPENVNFGVHAQRSSATSPAFLTIPIGVKSLPNKQMSSAINKDTVVHIVDGIHPSQAQRDANMDSSSLEDEEKIE</sequence>
<accession>A0AAV1RXV6</accession>
<feature type="compositionally biased region" description="Polar residues" evidence="1">
    <location>
        <begin position="152"/>
        <end position="163"/>
    </location>
</feature>
<protein>
    <submittedName>
        <fullName evidence="2">Uncharacterized protein</fullName>
    </submittedName>
</protein>
<organism evidence="2 3">
    <name type="scientific">Dovyalis caffra</name>
    <dbReference type="NCBI Taxonomy" id="77055"/>
    <lineage>
        <taxon>Eukaryota</taxon>
        <taxon>Viridiplantae</taxon>
        <taxon>Streptophyta</taxon>
        <taxon>Embryophyta</taxon>
        <taxon>Tracheophyta</taxon>
        <taxon>Spermatophyta</taxon>
        <taxon>Magnoliopsida</taxon>
        <taxon>eudicotyledons</taxon>
        <taxon>Gunneridae</taxon>
        <taxon>Pentapetalae</taxon>
        <taxon>rosids</taxon>
        <taxon>fabids</taxon>
        <taxon>Malpighiales</taxon>
        <taxon>Salicaceae</taxon>
        <taxon>Flacourtieae</taxon>
        <taxon>Dovyalis</taxon>
    </lineage>
</organism>
<comment type="caution">
    <text evidence="2">The sequence shown here is derived from an EMBL/GenBank/DDBJ whole genome shotgun (WGS) entry which is preliminary data.</text>
</comment>
<evidence type="ECO:0000256" key="1">
    <source>
        <dbReference type="SAM" id="MobiDB-lite"/>
    </source>
</evidence>
<evidence type="ECO:0000313" key="3">
    <source>
        <dbReference type="Proteomes" id="UP001314170"/>
    </source>
</evidence>
<proteinExistence type="predicted"/>
<dbReference type="Proteomes" id="UP001314170">
    <property type="component" value="Unassembled WGS sequence"/>
</dbReference>
<dbReference type="AlphaFoldDB" id="A0AAV1RXV6"/>
<dbReference type="EMBL" id="CAWUPB010001160">
    <property type="protein sequence ID" value="CAK7342133.1"/>
    <property type="molecule type" value="Genomic_DNA"/>
</dbReference>
<feature type="non-terminal residue" evidence="2">
    <location>
        <position position="172"/>
    </location>
</feature>
<name>A0AAV1RXV6_9ROSI</name>
<keyword evidence="3" id="KW-1185">Reference proteome</keyword>
<evidence type="ECO:0000313" key="2">
    <source>
        <dbReference type="EMBL" id="CAK7342133.1"/>
    </source>
</evidence>